<dbReference type="EMBL" id="GBRH01218297">
    <property type="protein sequence ID" value="JAD79598.1"/>
    <property type="molecule type" value="Transcribed_RNA"/>
</dbReference>
<protein>
    <submittedName>
        <fullName evidence="1">Uncharacterized protein</fullName>
    </submittedName>
</protein>
<proteinExistence type="predicted"/>
<evidence type="ECO:0000313" key="1">
    <source>
        <dbReference type="EMBL" id="JAD79598.1"/>
    </source>
</evidence>
<dbReference type="PROSITE" id="PS51257">
    <property type="entry name" value="PROKAR_LIPOPROTEIN"/>
    <property type="match status" value="1"/>
</dbReference>
<reference evidence="1" key="1">
    <citation type="submission" date="2014-09" db="EMBL/GenBank/DDBJ databases">
        <authorList>
            <person name="Magalhaes I.L.F."/>
            <person name="Oliveira U."/>
            <person name="Santos F.R."/>
            <person name="Vidigal T.H.D.A."/>
            <person name="Brescovit A.D."/>
            <person name="Santos A.J."/>
        </authorList>
    </citation>
    <scope>NUCLEOTIDE SEQUENCE</scope>
    <source>
        <tissue evidence="1">Shoot tissue taken approximately 20 cm above the soil surface</tissue>
    </source>
</reference>
<reference evidence="1" key="2">
    <citation type="journal article" date="2015" name="Data Brief">
        <title>Shoot transcriptome of the giant reed, Arundo donax.</title>
        <authorList>
            <person name="Barrero R.A."/>
            <person name="Guerrero F.D."/>
            <person name="Moolhuijzen P."/>
            <person name="Goolsby J.A."/>
            <person name="Tidwell J."/>
            <person name="Bellgard S.E."/>
            <person name="Bellgard M.I."/>
        </authorList>
    </citation>
    <scope>NUCLEOTIDE SEQUENCE</scope>
    <source>
        <tissue evidence="1">Shoot tissue taken approximately 20 cm above the soil surface</tissue>
    </source>
</reference>
<dbReference type="AlphaFoldDB" id="A0A0A9CYX4"/>
<organism evidence="1">
    <name type="scientific">Arundo donax</name>
    <name type="common">Giant reed</name>
    <name type="synonym">Donax arundinaceus</name>
    <dbReference type="NCBI Taxonomy" id="35708"/>
    <lineage>
        <taxon>Eukaryota</taxon>
        <taxon>Viridiplantae</taxon>
        <taxon>Streptophyta</taxon>
        <taxon>Embryophyta</taxon>
        <taxon>Tracheophyta</taxon>
        <taxon>Spermatophyta</taxon>
        <taxon>Magnoliopsida</taxon>
        <taxon>Liliopsida</taxon>
        <taxon>Poales</taxon>
        <taxon>Poaceae</taxon>
        <taxon>PACMAD clade</taxon>
        <taxon>Arundinoideae</taxon>
        <taxon>Arundineae</taxon>
        <taxon>Arundo</taxon>
    </lineage>
</organism>
<accession>A0A0A9CYX4</accession>
<name>A0A0A9CYX4_ARUDO</name>
<sequence length="70" mass="7450">MSQYLKVLSQLPLTRRFICGTHASSLTGASCPDKTVGCPPDSNGHILICLSQPPEKTVIPSSFHAEHSTG</sequence>